<feature type="non-terminal residue" evidence="2">
    <location>
        <position position="246"/>
    </location>
</feature>
<gene>
    <name evidence="2" type="ORF">METZ01_LOCUS314018</name>
</gene>
<feature type="non-terminal residue" evidence="2">
    <location>
        <position position="1"/>
    </location>
</feature>
<evidence type="ECO:0000256" key="1">
    <source>
        <dbReference type="SAM" id="Phobius"/>
    </source>
</evidence>
<name>A0A382NIX8_9ZZZZ</name>
<protein>
    <submittedName>
        <fullName evidence="2">Uncharacterized protein</fullName>
    </submittedName>
</protein>
<sequence length="246" mass="26919">VDSTEKNQLSGLGAGGLLLLVLVLSVVNPGIVVATTFLALVIVFGMKSWIGLVVAGVAGIVATGVPDANTLWYLERGWAVLLAGGFITLTMTFPNHFFIDRAIGTLFGIFMMLSVPLALHFHYWSIIDETINQEIMGNIQRSIEFLGEFDTPAIVQQDLAETAMVVASYQHRLFPALVGLSSLASVAVAWWGYIGFSGKKFKNLVGLTEFNFNDHWVWLLISGLLFLVMDFGDGWSRLGENVLVFM</sequence>
<feature type="transmembrane region" description="Helical" evidence="1">
    <location>
        <begin position="173"/>
        <end position="196"/>
    </location>
</feature>
<dbReference type="EMBL" id="UINC01100816">
    <property type="protein sequence ID" value="SVC61164.1"/>
    <property type="molecule type" value="Genomic_DNA"/>
</dbReference>
<keyword evidence="1" id="KW-0812">Transmembrane</keyword>
<proteinExistence type="predicted"/>
<dbReference type="AlphaFoldDB" id="A0A382NIX8"/>
<feature type="transmembrane region" description="Helical" evidence="1">
    <location>
        <begin position="216"/>
        <end position="236"/>
    </location>
</feature>
<evidence type="ECO:0000313" key="2">
    <source>
        <dbReference type="EMBL" id="SVC61164.1"/>
    </source>
</evidence>
<feature type="transmembrane region" description="Helical" evidence="1">
    <location>
        <begin position="78"/>
        <end position="99"/>
    </location>
</feature>
<reference evidence="2" key="1">
    <citation type="submission" date="2018-05" db="EMBL/GenBank/DDBJ databases">
        <authorList>
            <person name="Lanie J.A."/>
            <person name="Ng W.-L."/>
            <person name="Kazmierczak K.M."/>
            <person name="Andrzejewski T.M."/>
            <person name="Davidsen T.M."/>
            <person name="Wayne K.J."/>
            <person name="Tettelin H."/>
            <person name="Glass J.I."/>
            <person name="Rusch D."/>
            <person name="Podicherti R."/>
            <person name="Tsui H.-C.T."/>
            <person name="Winkler M.E."/>
        </authorList>
    </citation>
    <scope>NUCLEOTIDE SEQUENCE</scope>
</reference>
<feature type="transmembrane region" description="Helical" evidence="1">
    <location>
        <begin position="49"/>
        <end position="66"/>
    </location>
</feature>
<feature type="transmembrane region" description="Helical" evidence="1">
    <location>
        <begin position="105"/>
        <end position="126"/>
    </location>
</feature>
<feature type="transmembrane region" description="Helical" evidence="1">
    <location>
        <begin position="12"/>
        <end position="43"/>
    </location>
</feature>
<keyword evidence="1" id="KW-1133">Transmembrane helix</keyword>
<organism evidence="2">
    <name type="scientific">marine metagenome</name>
    <dbReference type="NCBI Taxonomy" id="408172"/>
    <lineage>
        <taxon>unclassified sequences</taxon>
        <taxon>metagenomes</taxon>
        <taxon>ecological metagenomes</taxon>
    </lineage>
</organism>
<keyword evidence="1" id="KW-0472">Membrane</keyword>
<accession>A0A382NIX8</accession>